<gene>
    <name evidence="2" type="ORF">CY34DRAFT_111146</name>
</gene>
<feature type="compositionally biased region" description="Basic residues" evidence="1">
    <location>
        <begin position="268"/>
        <end position="282"/>
    </location>
</feature>
<dbReference type="HOGENOM" id="CLU_388624_0_0_1"/>
<accession>A0A0C9ZRW2</accession>
<sequence length="711" mass="80458">MDDEDSLDVLQQIMQLNILDSQPQGYAESGPRGHAIEAAETCQTIVTGSIEVDKQKKKRGRPRKRVIYRRKKVASMSPADEPPSPIQLAHTRLIRATISPVPEQVPARSHAVHRREILTPVDHSLHDQEQGTQLAHDCQSDVNEILQQIMTSGILDPTHGKEQGRQVADDGESDIDSILQQIMTSGILDPTHGQEQGEKVGDDIDSDINDICHQIMTTGILDLSPHRSLSAMNSAGDSSIRRQSITVKPTEIGDRGKPRPMNHIIQQKPRRPRGRPAKKAIKQRQPLKTAGSINRLSVQHQCKSGNINVARSCYGEGELSQHSSIMERPRGRPKRRNVRARAPASQRQLMDESQFMAYEWENVDDKCMQEHTSWTPTPSETRIQDDEYRPSPPPPPTVHLPSPEVSPHTAAELSPEEIASRAMARPIFWTSVLDTWTTLASNEWLEATVADFYLTHVWYEMLDRSCMRYIDLHTSMATDISEEELALFRRNYLLPREGTCPVVPVGFIVHYSQHFFVAIFDYQRRHVYVLGRHISVATLQVEGIDPHNWCDWNGPEYWRRIAFLHGWSTGDHTDVSIMTRDWLQNGVDCGPIACSMLEQCLNSGLDKNGNLPDLDMQCGHILRIKMLRMLAGRVKLSCSDYLMLLDNPQAHWQEGDMPDEDIISMIQNGRHQAQCLKLLRTLIVLSSTCSMCQRRTPVQERTLPSYNSSLG</sequence>
<evidence type="ECO:0000256" key="1">
    <source>
        <dbReference type="SAM" id="MobiDB-lite"/>
    </source>
</evidence>
<evidence type="ECO:0000313" key="3">
    <source>
        <dbReference type="Proteomes" id="UP000054485"/>
    </source>
</evidence>
<evidence type="ECO:0000313" key="2">
    <source>
        <dbReference type="EMBL" id="KIK32016.1"/>
    </source>
</evidence>
<name>A0A0C9ZRW2_9AGAM</name>
<dbReference type="OrthoDB" id="2676185at2759"/>
<dbReference type="AlphaFoldDB" id="A0A0C9ZRW2"/>
<dbReference type="EMBL" id="KN836463">
    <property type="protein sequence ID" value="KIK32016.1"/>
    <property type="molecule type" value="Genomic_DNA"/>
</dbReference>
<feature type="region of interest" description="Disordered" evidence="1">
    <location>
        <begin position="321"/>
        <end position="348"/>
    </location>
</feature>
<dbReference type="STRING" id="930992.A0A0C9ZRW2"/>
<feature type="region of interest" description="Disordered" evidence="1">
    <location>
        <begin position="370"/>
        <end position="409"/>
    </location>
</feature>
<reference evidence="2 3" key="1">
    <citation type="submission" date="2014-04" db="EMBL/GenBank/DDBJ databases">
        <authorList>
            <consortium name="DOE Joint Genome Institute"/>
            <person name="Kuo A."/>
            <person name="Ruytinx J."/>
            <person name="Rineau F."/>
            <person name="Colpaert J."/>
            <person name="Kohler A."/>
            <person name="Nagy L.G."/>
            <person name="Floudas D."/>
            <person name="Copeland A."/>
            <person name="Barry K.W."/>
            <person name="Cichocki N."/>
            <person name="Veneault-Fourrey C."/>
            <person name="LaButti K."/>
            <person name="Lindquist E.A."/>
            <person name="Lipzen A."/>
            <person name="Lundell T."/>
            <person name="Morin E."/>
            <person name="Murat C."/>
            <person name="Sun H."/>
            <person name="Tunlid A."/>
            <person name="Henrissat B."/>
            <person name="Grigoriev I.V."/>
            <person name="Hibbett D.S."/>
            <person name="Martin F."/>
            <person name="Nordberg H.P."/>
            <person name="Cantor M.N."/>
            <person name="Hua S.X."/>
        </authorList>
    </citation>
    <scope>NUCLEOTIDE SEQUENCE [LARGE SCALE GENOMIC DNA]</scope>
    <source>
        <strain evidence="2 3">UH-Slu-Lm8-n1</strain>
    </source>
</reference>
<keyword evidence="3" id="KW-1185">Reference proteome</keyword>
<dbReference type="Proteomes" id="UP000054485">
    <property type="component" value="Unassembled WGS sequence"/>
</dbReference>
<dbReference type="InParanoid" id="A0A0C9ZRW2"/>
<evidence type="ECO:0008006" key="4">
    <source>
        <dbReference type="Google" id="ProtNLM"/>
    </source>
</evidence>
<proteinExistence type="predicted"/>
<reference evidence="3" key="2">
    <citation type="submission" date="2015-01" db="EMBL/GenBank/DDBJ databases">
        <title>Evolutionary Origins and Diversification of the Mycorrhizal Mutualists.</title>
        <authorList>
            <consortium name="DOE Joint Genome Institute"/>
            <consortium name="Mycorrhizal Genomics Consortium"/>
            <person name="Kohler A."/>
            <person name="Kuo A."/>
            <person name="Nagy L.G."/>
            <person name="Floudas D."/>
            <person name="Copeland A."/>
            <person name="Barry K.W."/>
            <person name="Cichocki N."/>
            <person name="Veneault-Fourrey C."/>
            <person name="LaButti K."/>
            <person name="Lindquist E.A."/>
            <person name="Lipzen A."/>
            <person name="Lundell T."/>
            <person name="Morin E."/>
            <person name="Murat C."/>
            <person name="Riley R."/>
            <person name="Ohm R."/>
            <person name="Sun H."/>
            <person name="Tunlid A."/>
            <person name="Henrissat B."/>
            <person name="Grigoriev I.V."/>
            <person name="Hibbett D.S."/>
            <person name="Martin F."/>
        </authorList>
    </citation>
    <scope>NUCLEOTIDE SEQUENCE [LARGE SCALE GENOMIC DNA]</scope>
    <source>
        <strain evidence="3">UH-Slu-Lm8-n1</strain>
    </source>
</reference>
<protein>
    <recommendedName>
        <fullName evidence="4">Ubiquitin-like protease family profile domain-containing protein</fullName>
    </recommendedName>
</protein>
<organism evidence="2 3">
    <name type="scientific">Suillus luteus UH-Slu-Lm8-n1</name>
    <dbReference type="NCBI Taxonomy" id="930992"/>
    <lineage>
        <taxon>Eukaryota</taxon>
        <taxon>Fungi</taxon>
        <taxon>Dikarya</taxon>
        <taxon>Basidiomycota</taxon>
        <taxon>Agaricomycotina</taxon>
        <taxon>Agaricomycetes</taxon>
        <taxon>Agaricomycetidae</taxon>
        <taxon>Boletales</taxon>
        <taxon>Suillineae</taxon>
        <taxon>Suillaceae</taxon>
        <taxon>Suillus</taxon>
    </lineage>
</organism>
<feature type="compositionally biased region" description="Polar residues" evidence="1">
    <location>
        <begin position="370"/>
        <end position="381"/>
    </location>
</feature>
<feature type="non-terminal residue" evidence="2">
    <location>
        <position position="1"/>
    </location>
</feature>
<feature type="region of interest" description="Disordered" evidence="1">
    <location>
        <begin position="250"/>
        <end position="293"/>
    </location>
</feature>